<protein>
    <recommendedName>
        <fullName evidence="7">NACHT domain-containing protein</fullName>
    </recommendedName>
</protein>
<dbReference type="Pfam" id="PF24883">
    <property type="entry name" value="NPHP3_N"/>
    <property type="match status" value="1"/>
</dbReference>
<dbReference type="OrthoDB" id="1577640at2759"/>
<evidence type="ECO:0000256" key="1">
    <source>
        <dbReference type="ARBA" id="ARBA00022737"/>
    </source>
</evidence>
<keyword evidence="1" id="KW-0677">Repeat</keyword>
<dbReference type="Gene3D" id="3.40.50.300">
    <property type="entry name" value="P-loop containing nucleotide triphosphate hydrolases"/>
    <property type="match status" value="1"/>
</dbReference>
<gene>
    <name evidence="5" type="ORF">K458DRAFT_75668</name>
</gene>
<dbReference type="AlphaFoldDB" id="A0A6G1IVN9"/>
<evidence type="ECO:0008006" key="7">
    <source>
        <dbReference type="Google" id="ProtNLM"/>
    </source>
</evidence>
<feature type="domain" description="Nephrocystin 3-like N-terminal" evidence="4">
    <location>
        <begin position="181"/>
        <end position="344"/>
    </location>
</feature>
<feature type="domain" description="GPI inositol-deacylase winged helix" evidence="3">
    <location>
        <begin position="460"/>
        <end position="542"/>
    </location>
</feature>
<dbReference type="EMBL" id="MU005589">
    <property type="protein sequence ID" value="KAF2681949.1"/>
    <property type="molecule type" value="Genomic_DNA"/>
</dbReference>
<reference evidence="5" key="1">
    <citation type="journal article" date="2020" name="Stud. Mycol.">
        <title>101 Dothideomycetes genomes: a test case for predicting lifestyles and emergence of pathogens.</title>
        <authorList>
            <person name="Haridas S."/>
            <person name="Albert R."/>
            <person name="Binder M."/>
            <person name="Bloem J."/>
            <person name="Labutti K."/>
            <person name="Salamov A."/>
            <person name="Andreopoulos B."/>
            <person name="Baker S."/>
            <person name="Barry K."/>
            <person name="Bills G."/>
            <person name="Bluhm B."/>
            <person name="Cannon C."/>
            <person name="Castanera R."/>
            <person name="Culley D."/>
            <person name="Daum C."/>
            <person name="Ezra D."/>
            <person name="Gonzalez J."/>
            <person name="Henrissat B."/>
            <person name="Kuo A."/>
            <person name="Liang C."/>
            <person name="Lipzen A."/>
            <person name="Lutzoni F."/>
            <person name="Magnuson J."/>
            <person name="Mondo S."/>
            <person name="Nolan M."/>
            <person name="Ohm R."/>
            <person name="Pangilinan J."/>
            <person name="Park H.-J."/>
            <person name="Ramirez L."/>
            <person name="Alfaro M."/>
            <person name="Sun H."/>
            <person name="Tritt A."/>
            <person name="Yoshinaga Y."/>
            <person name="Zwiers L.-H."/>
            <person name="Turgeon B."/>
            <person name="Goodwin S."/>
            <person name="Spatafora J."/>
            <person name="Crous P."/>
            <person name="Grigoriev I."/>
        </authorList>
    </citation>
    <scope>NUCLEOTIDE SEQUENCE</scope>
    <source>
        <strain evidence="5">CBS 122367</strain>
    </source>
</reference>
<evidence type="ECO:0000313" key="6">
    <source>
        <dbReference type="Proteomes" id="UP000799291"/>
    </source>
</evidence>
<sequence length="565" mass="63715">MAEALATVGVVASIVQLVDFSARVVGRLEQFHSSVGEVPKSLRHINTELPVLSTTLHQIRQAIEVDSVGNGTRDALVPVIDGCQEQIEQLDAILEKTLPVINDSWRTKSKKAIVSLHQDDKVENITKILRNYIATLTFYLAAVSSTLQPLTDAKLAKIRQWLSAPDPSTNYQKALKQRQDDTGLWFLESDQYTRWKADAASFLWLHGIPGCGKTILSSTILENVLQHCNGDPGKVVTYFFFDFNDLQKQNPELMVRSLICQLSQQCVRIPTSLDTSFSSCENGQRQPSLYAPLEVLQQMMQEFPHVYIVLDALDECSEQAELTNILETMSAWQLQNSHTLLTSRRERDIERSLETFIRQQNILCLQSELVDGDVQKYVQQRLSDDKQLSRWGRHRALRQDIEAALMKGAQGMFRWAVCQLDTLGECRTRASLRRSLGTLPPTLDKTYDRILSAISKPDSQYAVSILRWLTFSARPLLVDELAEIVVINLEDEAKFDREEVLEDPLDVLNICSSLVTMTTDEKDRETGSARQIVALAHYSVKELSPVGQSRKRLSGTLQHATCCVP</sequence>
<feature type="domain" description="NACHT-NTPase and P-loop NTPases N-terminal" evidence="2">
    <location>
        <begin position="11"/>
        <end position="136"/>
    </location>
</feature>
<dbReference type="PANTHER" id="PTHR10039">
    <property type="entry name" value="AMELOGENIN"/>
    <property type="match status" value="1"/>
</dbReference>
<evidence type="ECO:0000259" key="2">
    <source>
        <dbReference type="Pfam" id="PF17107"/>
    </source>
</evidence>
<dbReference type="PANTHER" id="PTHR10039:SF16">
    <property type="entry name" value="GPI INOSITOL-DEACYLASE"/>
    <property type="match status" value="1"/>
</dbReference>
<proteinExistence type="predicted"/>
<dbReference type="Proteomes" id="UP000799291">
    <property type="component" value="Unassembled WGS sequence"/>
</dbReference>
<dbReference type="InterPro" id="IPR056884">
    <property type="entry name" value="NPHP3-like_N"/>
</dbReference>
<dbReference type="Pfam" id="PF22939">
    <property type="entry name" value="WHD_GPIID"/>
    <property type="match status" value="1"/>
</dbReference>
<dbReference type="Pfam" id="PF17107">
    <property type="entry name" value="SesA"/>
    <property type="match status" value="1"/>
</dbReference>
<dbReference type="SUPFAM" id="SSF52540">
    <property type="entry name" value="P-loop containing nucleoside triphosphate hydrolases"/>
    <property type="match status" value="1"/>
</dbReference>
<dbReference type="InterPro" id="IPR027417">
    <property type="entry name" value="P-loop_NTPase"/>
</dbReference>
<name>A0A6G1IVN9_9PLEO</name>
<evidence type="ECO:0000313" key="5">
    <source>
        <dbReference type="EMBL" id="KAF2681949.1"/>
    </source>
</evidence>
<dbReference type="InterPro" id="IPR031352">
    <property type="entry name" value="SesA"/>
</dbReference>
<dbReference type="InterPro" id="IPR054471">
    <property type="entry name" value="GPIID_WHD"/>
</dbReference>
<organism evidence="5 6">
    <name type="scientific">Lentithecium fluviatile CBS 122367</name>
    <dbReference type="NCBI Taxonomy" id="1168545"/>
    <lineage>
        <taxon>Eukaryota</taxon>
        <taxon>Fungi</taxon>
        <taxon>Dikarya</taxon>
        <taxon>Ascomycota</taxon>
        <taxon>Pezizomycotina</taxon>
        <taxon>Dothideomycetes</taxon>
        <taxon>Pleosporomycetidae</taxon>
        <taxon>Pleosporales</taxon>
        <taxon>Massarineae</taxon>
        <taxon>Lentitheciaceae</taxon>
        <taxon>Lentithecium</taxon>
    </lineage>
</organism>
<evidence type="ECO:0000259" key="3">
    <source>
        <dbReference type="Pfam" id="PF22939"/>
    </source>
</evidence>
<evidence type="ECO:0000259" key="4">
    <source>
        <dbReference type="Pfam" id="PF24883"/>
    </source>
</evidence>
<keyword evidence="6" id="KW-1185">Reference proteome</keyword>
<accession>A0A6G1IVN9</accession>